<dbReference type="EMBL" id="PYMJ01000003">
    <property type="protein sequence ID" value="PSU50615.1"/>
    <property type="molecule type" value="Genomic_DNA"/>
</dbReference>
<dbReference type="InterPro" id="IPR003838">
    <property type="entry name" value="ABC3_permease_C"/>
</dbReference>
<evidence type="ECO:0000256" key="7">
    <source>
        <dbReference type="SAM" id="Phobius"/>
    </source>
</evidence>
<evidence type="ECO:0000256" key="6">
    <source>
        <dbReference type="ARBA" id="ARBA00038076"/>
    </source>
</evidence>
<evidence type="ECO:0000259" key="8">
    <source>
        <dbReference type="Pfam" id="PF02687"/>
    </source>
</evidence>
<keyword evidence="3 7" id="KW-0812">Transmembrane</keyword>
<feature type="domain" description="ABC3 transporter permease C-terminal" evidence="8">
    <location>
        <begin position="295"/>
        <end position="417"/>
    </location>
</feature>
<dbReference type="Pfam" id="PF12704">
    <property type="entry name" value="MacB_PCD"/>
    <property type="match status" value="1"/>
</dbReference>
<evidence type="ECO:0000313" key="11">
    <source>
        <dbReference type="Proteomes" id="UP000240987"/>
    </source>
</evidence>
<dbReference type="PANTHER" id="PTHR30572:SF4">
    <property type="entry name" value="ABC TRANSPORTER PERMEASE YTRF"/>
    <property type="match status" value="1"/>
</dbReference>
<evidence type="ECO:0000256" key="2">
    <source>
        <dbReference type="ARBA" id="ARBA00022475"/>
    </source>
</evidence>
<evidence type="ECO:0000259" key="9">
    <source>
        <dbReference type="Pfam" id="PF12704"/>
    </source>
</evidence>
<reference evidence="10 11" key="1">
    <citation type="submission" date="2018-01" db="EMBL/GenBank/DDBJ databases">
        <title>Whole genome sequencing of Histamine producing bacteria.</title>
        <authorList>
            <person name="Butler K."/>
        </authorList>
    </citation>
    <scope>NUCLEOTIDE SEQUENCE [LARGE SCALE GENOMIC DNA]</scope>
    <source>
        <strain evidence="10 11">JCM 12947</strain>
    </source>
</reference>
<comment type="similarity">
    <text evidence="6">Belongs to the ABC-4 integral membrane protein family.</text>
</comment>
<keyword evidence="4 7" id="KW-1133">Transmembrane helix</keyword>
<evidence type="ECO:0000256" key="5">
    <source>
        <dbReference type="ARBA" id="ARBA00023136"/>
    </source>
</evidence>
<protein>
    <submittedName>
        <fullName evidence="10">Peptide ABC transporter permease</fullName>
    </submittedName>
</protein>
<evidence type="ECO:0000256" key="4">
    <source>
        <dbReference type="ARBA" id="ARBA00022989"/>
    </source>
</evidence>
<name>A0A2T3JNK1_9GAMM</name>
<dbReference type="Pfam" id="PF02687">
    <property type="entry name" value="FtsX"/>
    <property type="match status" value="1"/>
</dbReference>
<feature type="transmembrane region" description="Helical" evidence="7">
    <location>
        <begin position="344"/>
        <end position="366"/>
    </location>
</feature>
<dbReference type="AlphaFoldDB" id="A0A2T3JNK1"/>
<feature type="transmembrane region" description="Helical" evidence="7">
    <location>
        <begin position="387"/>
        <end position="409"/>
    </location>
</feature>
<dbReference type="GO" id="GO:0005886">
    <property type="term" value="C:plasma membrane"/>
    <property type="evidence" value="ECO:0007669"/>
    <property type="project" value="UniProtKB-SubCell"/>
</dbReference>
<dbReference type="GO" id="GO:0022857">
    <property type="term" value="F:transmembrane transporter activity"/>
    <property type="evidence" value="ECO:0007669"/>
    <property type="project" value="TreeGrafter"/>
</dbReference>
<feature type="domain" description="MacB-like periplasmic core" evidence="9">
    <location>
        <begin position="19"/>
        <end position="253"/>
    </location>
</feature>
<dbReference type="PANTHER" id="PTHR30572">
    <property type="entry name" value="MEMBRANE COMPONENT OF TRANSPORTER-RELATED"/>
    <property type="match status" value="1"/>
</dbReference>
<evidence type="ECO:0000256" key="1">
    <source>
        <dbReference type="ARBA" id="ARBA00004651"/>
    </source>
</evidence>
<gene>
    <name evidence="10" type="ORF">C9J12_04660</name>
</gene>
<sequence length="426" mass="46298">MLPLRQIIHEMTAEKMRLGLTILAIVWATVSIASMLAIGEGLRQGLIRTTSNGNGNLIMLTGGFATKDYGQFSKGKQLNLKPDDVDVLRALPSIESAEPSATWAEDVRYNDNGTWQQPLAVYPQYQALTGLEIASGGRWFNPLDMKEQRKVIALGHNAAVSLFNEDDDFDWDNIPDLTTSPIGKQVKVGEENFTVIGVLKPNTSNIENGTPIDFAIFVPFTTWSRFNANSPIGAINIQPVQGVDREKVATMAKQVIARKYGASMDDEQLVQTQDMLLRQKTMRQFLIGLQSFLGIIGLVTLAVAGIGIANVMYATVKRATRDIGVRMAVGATPNDIKLHYLTQAFITIAVGGLIGLGLTYGLVSLLQNIPIQGNGLYDYLGQPTPELSFTIVSLVILALSIVGIAAAWFPTRHAASITPLEALQSE</sequence>
<organism evidence="10 11">
    <name type="scientific">Photobacterium frigidiphilum</name>
    <dbReference type="NCBI Taxonomy" id="264736"/>
    <lineage>
        <taxon>Bacteria</taxon>
        <taxon>Pseudomonadati</taxon>
        <taxon>Pseudomonadota</taxon>
        <taxon>Gammaproteobacteria</taxon>
        <taxon>Vibrionales</taxon>
        <taxon>Vibrionaceae</taxon>
        <taxon>Photobacterium</taxon>
    </lineage>
</organism>
<comment type="subcellular location">
    <subcellularLocation>
        <location evidence="1">Cell membrane</location>
        <topology evidence="1">Multi-pass membrane protein</topology>
    </subcellularLocation>
</comment>
<comment type="caution">
    <text evidence="10">The sequence shown here is derived from an EMBL/GenBank/DDBJ whole genome shotgun (WGS) entry which is preliminary data.</text>
</comment>
<dbReference type="InterPro" id="IPR025857">
    <property type="entry name" value="MacB_PCD"/>
</dbReference>
<keyword evidence="11" id="KW-1185">Reference proteome</keyword>
<dbReference type="Proteomes" id="UP000240987">
    <property type="component" value="Unassembled WGS sequence"/>
</dbReference>
<accession>A0A2T3JNK1</accession>
<dbReference type="OrthoDB" id="9770036at2"/>
<feature type="transmembrane region" description="Helical" evidence="7">
    <location>
        <begin position="285"/>
        <end position="309"/>
    </location>
</feature>
<evidence type="ECO:0000313" key="10">
    <source>
        <dbReference type="EMBL" id="PSU50615.1"/>
    </source>
</evidence>
<keyword evidence="5 7" id="KW-0472">Membrane</keyword>
<evidence type="ECO:0000256" key="3">
    <source>
        <dbReference type="ARBA" id="ARBA00022692"/>
    </source>
</evidence>
<keyword evidence="2" id="KW-1003">Cell membrane</keyword>
<feature type="transmembrane region" description="Helical" evidence="7">
    <location>
        <begin position="20"/>
        <end position="38"/>
    </location>
</feature>
<dbReference type="InterPro" id="IPR050250">
    <property type="entry name" value="Macrolide_Exporter_MacB"/>
</dbReference>
<dbReference type="RefSeq" id="WP_107241646.1">
    <property type="nucleotide sequence ID" value="NZ_JAKJUA010000005.1"/>
</dbReference>
<proteinExistence type="inferred from homology"/>